<dbReference type="Pfam" id="PF12937">
    <property type="entry name" value="F-box-like"/>
    <property type="match status" value="1"/>
</dbReference>
<evidence type="ECO:0000259" key="1">
    <source>
        <dbReference type="PROSITE" id="PS50181"/>
    </source>
</evidence>
<dbReference type="SMART" id="SM00256">
    <property type="entry name" value="FBOX"/>
    <property type="match status" value="1"/>
</dbReference>
<dbReference type="Proteomes" id="UP001497600">
    <property type="component" value="Chromosome H"/>
</dbReference>
<feature type="domain" description="F-box" evidence="1">
    <location>
        <begin position="9"/>
        <end position="54"/>
    </location>
</feature>
<sequence length="681" mass="78305">MSGLLNCHGLPLSPLPSSILSEVFEHVNQYDLVNLSLVNSVFYELSSARLYKKITVILDADFPCQYRDSATSFVEDNGITNMDTSLIFDLAKLYQLHSTFTRNPALIRKVRYFVFDKCSPTGHEGDDLDITLSQFMDILESSNVSSLNLLHITFIDFISGIDKLTSFMKNDKIRKRLCKLFINKLGDLYTPIVPQGLTNLFLMLDERELMEIEEIDLNSESFEILNSIQHLTCSTKEHLGLDILRKLKLRFNDQSSKLKLKGFTAFHCHRDNEEIIREHQEDEQTQVQFPESMSYLENMSKNLCFNTISSKIDISYLSQLFLKIDCNADRVDACDCFPTFFDDLTKYSVGNGGLPNLERFQLELFPNLEWLRPHQILESILTPLGTFIKSLASLSRLSIDFSTLGFKMFDNGMGMSSLLLNKLNERLMQAFFLSFFITSPTESISSSYTISSPVTEGGDLSCIMANLKTLQLPDFLTSFIYYRPEFYESLLHTCPCWGCQLVLDRLKELFIPLVSEKDDGEQEDETDEGSLDDESTYYLLIGFILGKLQADREVCIPIKRDSYKFDNYPIYKGQSHTLHTQFHSDENCQCFGDHNIPDIDSLTTTYITHQIRPILNYLSKIFYNLDTLMIHGIFYKKTDEGRMVSIYDEDEYPASFLASRKTEDGGERRPKIPFGKYTKIF</sequence>
<dbReference type="EMBL" id="OZ004260">
    <property type="protein sequence ID" value="CAK7922183.1"/>
    <property type="molecule type" value="Genomic_DNA"/>
</dbReference>
<keyword evidence="3" id="KW-1185">Reference proteome</keyword>
<protein>
    <recommendedName>
        <fullName evidence="1">F-box domain-containing protein</fullName>
    </recommendedName>
</protein>
<dbReference type="InterPro" id="IPR036047">
    <property type="entry name" value="F-box-like_dom_sf"/>
</dbReference>
<reference evidence="2 3" key="1">
    <citation type="submission" date="2024-01" db="EMBL/GenBank/DDBJ databases">
        <authorList>
            <consortium name="Genoscope - CEA"/>
            <person name="William W."/>
        </authorList>
    </citation>
    <scope>NUCLEOTIDE SEQUENCE [LARGE SCALE GENOMIC DNA]</scope>
    <source>
        <strain evidence="2 3">29B2s-10</strain>
    </source>
</reference>
<proteinExistence type="predicted"/>
<name>A0ABP0ELU0_9ASCO</name>
<dbReference type="PROSITE" id="PS50181">
    <property type="entry name" value="FBOX"/>
    <property type="match status" value="1"/>
</dbReference>
<accession>A0ABP0ELU0</accession>
<organism evidence="2 3">
    <name type="scientific">[Candida] anglica</name>
    <dbReference type="NCBI Taxonomy" id="148631"/>
    <lineage>
        <taxon>Eukaryota</taxon>
        <taxon>Fungi</taxon>
        <taxon>Dikarya</taxon>
        <taxon>Ascomycota</taxon>
        <taxon>Saccharomycotina</taxon>
        <taxon>Pichiomycetes</taxon>
        <taxon>Debaryomycetaceae</taxon>
        <taxon>Kurtzmaniella</taxon>
    </lineage>
</organism>
<dbReference type="SUPFAM" id="SSF81383">
    <property type="entry name" value="F-box domain"/>
    <property type="match status" value="1"/>
</dbReference>
<evidence type="ECO:0000313" key="3">
    <source>
        <dbReference type="Proteomes" id="UP001497600"/>
    </source>
</evidence>
<dbReference type="InterPro" id="IPR001810">
    <property type="entry name" value="F-box_dom"/>
</dbReference>
<evidence type="ECO:0000313" key="2">
    <source>
        <dbReference type="EMBL" id="CAK7922183.1"/>
    </source>
</evidence>
<gene>
    <name evidence="2" type="ORF">CAAN4_H23684</name>
</gene>